<protein>
    <recommendedName>
        <fullName evidence="3">Ubiquitin-like protease family profile domain-containing protein</fullName>
    </recommendedName>
</protein>
<sequence length="165" mass="18416">MPKCEANHWTLALDSLHGTLSSHVLSKLCGFIEKLFRKKGLPPLFWKNWILHCPLDIPNQISPSGIGLNCGVHICVWGYIVCTSKLLYFSEDDMPKIRKWISQKLIASAGQAFATETNNFGINKSECLKSESKDSKLIKLSRQPPSQGSTTFEYCACLTRSGHTS</sequence>
<accession>A0A195C945</accession>
<dbReference type="AlphaFoldDB" id="A0A195C945"/>
<dbReference type="SUPFAM" id="SSF54001">
    <property type="entry name" value="Cysteine proteinases"/>
    <property type="match status" value="1"/>
</dbReference>
<name>A0A195C945_9HYME</name>
<keyword evidence="2" id="KW-1185">Reference proteome</keyword>
<reference evidence="1 2" key="1">
    <citation type="submission" date="2016-03" db="EMBL/GenBank/DDBJ databases">
        <title>Cyphomyrmex costatus WGS genome.</title>
        <authorList>
            <person name="Nygaard S."/>
            <person name="Hu H."/>
            <person name="Boomsma J."/>
            <person name="Zhang G."/>
        </authorList>
    </citation>
    <scope>NUCLEOTIDE SEQUENCE [LARGE SCALE GENOMIC DNA]</scope>
    <source>
        <strain evidence="1">MS0001</strain>
        <tissue evidence="1">Whole body</tissue>
    </source>
</reference>
<dbReference type="Proteomes" id="UP000078542">
    <property type="component" value="Unassembled WGS sequence"/>
</dbReference>
<evidence type="ECO:0000313" key="2">
    <source>
        <dbReference type="Proteomes" id="UP000078542"/>
    </source>
</evidence>
<dbReference type="STRING" id="456900.A0A195C945"/>
<gene>
    <name evidence="1" type="ORF">ALC62_12680</name>
</gene>
<dbReference type="Gene3D" id="3.40.395.10">
    <property type="entry name" value="Adenoviral Proteinase, Chain A"/>
    <property type="match status" value="1"/>
</dbReference>
<dbReference type="InterPro" id="IPR038765">
    <property type="entry name" value="Papain-like_cys_pep_sf"/>
</dbReference>
<evidence type="ECO:0008006" key="3">
    <source>
        <dbReference type="Google" id="ProtNLM"/>
    </source>
</evidence>
<proteinExistence type="predicted"/>
<organism evidence="1 2">
    <name type="scientific">Cyphomyrmex costatus</name>
    <dbReference type="NCBI Taxonomy" id="456900"/>
    <lineage>
        <taxon>Eukaryota</taxon>
        <taxon>Metazoa</taxon>
        <taxon>Ecdysozoa</taxon>
        <taxon>Arthropoda</taxon>
        <taxon>Hexapoda</taxon>
        <taxon>Insecta</taxon>
        <taxon>Pterygota</taxon>
        <taxon>Neoptera</taxon>
        <taxon>Endopterygota</taxon>
        <taxon>Hymenoptera</taxon>
        <taxon>Apocrita</taxon>
        <taxon>Aculeata</taxon>
        <taxon>Formicoidea</taxon>
        <taxon>Formicidae</taxon>
        <taxon>Myrmicinae</taxon>
        <taxon>Cyphomyrmex</taxon>
    </lineage>
</organism>
<dbReference type="EMBL" id="KQ978164">
    <property type="protein sequence ID" value="KYM96633.1"/>
    <property type="molecule type" value="Genomic_DNA"/>
</dbReference>
<evidence type="ECO:0000313" key="1">
    <source>
        <dbReference type="EMBL" id="KYM96633.1"/>
    </source>
</evidence>